<feature type="transmembrane region" description="Helical" evidence="7">
    <location>
        <begin position="17"/>
        <end position="37"/>
    </location>
</feature>
<evidence type="ECO:0000259" key="9">
    <source>
        <dbReference type="Pfam" id="PF16916"/>
    </source>
</evidence>
<dbReference type="InterPro" id="IPR036837">
    <property type="entry name" value="Cation_efflux_CTD_sf"/>
</dbReference>
<evidence type="ECO:0000313" key="11">
    <source>
        <dbReference type="Proteomes" id="UP001314796"/>
    </source>
</evidence>
<dbReference type="InterPro" id="IPR027469">
    <property type="entry name" value="Cation_efflux_TMD_sf"/>
</dbReference>
<evidence type="ECO:0000313" key="10">
    <source>
        <dbReference type="EMBL" id="MBM7615257.1"/>
    </source>
</evidence>
<evidence type="ECO:0000256" key="2">
    <source>
        <dbReference type="ARBA" id="ARBA00008114"/>
    </source>
</evidence>
<dbReference type="InterPro" id="IPR050291">
    <property type="entry name" value="CDF_Transporter"/>
</dbReference>
<evidence type="ECO:0000256" key="5">
    <source>
        <dbReference type="ARBA" id="ARBA00022989"/>
    </source>
</evidence>
<dbReference type="Pfam" id="PF16916">
    <property type="entry name" value="ZT_dimer"/>
    <property type="match status" value="1"/>
</dbReference>
<reference evidence="10 11" key="1">
    <citation type="submission" date="2021-01" db="EMBL/GenBank/DDBJ databases">
        <title>Genomic Encyclopedia of Type Strains, Phase IV (KMG-IV): sequencing the most valuable type-strain genomes for metagenomic binning, comparative biology and taxonomic classification.</title>
        <authorList>
            <person name="Goeker M."/>
        </authorList>
    </citation>
    <scope>NUCLEOTIDE SEQUENCE [LARGE SCALE GENOMIC DNA]</scope>
    <source>
        <strain evidence="10 11">DSM 25890</strain>
    </source>
</reference>
<dbReference type="PANTHER" id="PTHR43840:SF15">
    <property type="entry name" value="MITOCHONDRIAL METAL TRANSPORTER 1-RELATED"/>
    <property type="match status" value="1"/>
</dbReference>
<gene>
    <name evidence="10" type="ORF">JOC73_001819</name>
</gene>
<accession>A0ABS2NR42</accession>
<comment type="similarity">
    <text evidence="2">Belongs to the cation diffusion facilitator (CDF) transporter (TC 2.A.4) family.</text>
</comment>
<feature type="transmembrane region" description="Helical" evidence="7">
    <location>
        <begin position="89"/>
        <end position="109"/>
    </location>
</feature>
<dbReference type="SUPFAM" id="SSF160240">
    <property type="entry name" value="Cation efflux protein cytoplasmic domain-like"/>
    <property type="match status" value="1"/>
</dbReference>
<name>A0ABS2NR42_9FIRM</name>
<keyword evidence="11" id="KW-1185">Reference proteome</keyword>
<organism evidence="10 11">
    <name type="scientific">Alkaliphilus hydrothermalis</name>
    <dbReference type="NCBI Taxonomy" id="1482730"/>
    <lineage>
        <taxon>Bacteria</taxon>
        <taxon>Bacillati</taxon>
        <taxon>Bacillota</taxon>
        <taxon>Clostridia</taxon>
        <taxon>Peptostreptococcales</taxon>
        <taxon>Natronincolaceae</taxon>
        <taxon>Alkaliphilus</taxon>
    </lineage>
</organism>
<keyword evidence="3" id="KW-0813">Transport</keyword>
<dbReference type="NCBIfam" id="TIGR01297">
    <property type="entry name" value="CDF"/>
    <property type="match status" value="1"/>
</dbReference>
<proteinExistence type="inferred from homology"/>
<comment type="caution">
    <text evidence="10">The sequence shown here is derived from an EMBL/GenBank/DDBJ whole genome shotgun (WGS) entry which is preliminary data.</text>
</comment>
<keyword evidence="4 7" id="KW-0812">Transmembrane</keyword>
<feature type="transmembrane region" description="Helical" evidence="7">
    <location>
        <begin position="115"/>
        <end position="132"/>
    </location>
</feature>
<dbReference type="SUPFAM" id="SSF161111">
    <property type="entry name" value="Cation efflux protein transmembrane domain-like"/>
    <property type="match status" value="1"/>
</dbReference>
<protein>
    <submittedName>
        <fullName evidence="10">Cation diffusion facilitator family transporter</fullName>
    </submittedName>
</protein>
<feature type="domain" description="Cation efflux protein transmembrane" evidence="8">
    <location>
        <begin position="18"/>
        <end position="210"/>
    </location>
</feature>
<dbReference type="Proteomes" id="UP001314796">
    <property type="component" value="Unassembled WGS sequence"/>
</dbReference>
<keyword evidence="5 7" id="KW-1133">Transmembrane helix</keyword>
<dbReference type="Gene3D" id="1.20.1510.10">
    <property type="entry name" value="Cation efflux protein transmembrane domain"/>
    <property type="match status" value="1"/>
</dbReference>
<dbReference type="InterPro" id="IPR027470">
    <property type="entry name" value="Cation_efflux_CTD"/>
</dbReference>
<dbReference type="Pfam" id="PF01545">
    <property type="entry name" value="Cation_efflux"/>
    <property type="match status" value="1"/>
</dbReference>
<evidence type="ECO:0000256" key="6">
    <source>
        <dbReference type="ARBA" id="ARBA00023136"/>
    </source>
</evidence>
<evidence type="ECO:0000256" key="1">
    <source>
        <dbReference type="ARBA" id="ARBA00004141"/>
    </source>
</evidence>
<evidence type="ECO:0000256" key="7">
    <source>
        <dbReference type="SAM" id="Phobius"/>
    </source>
</evidence>
<sequence>MSVNQNQITVNKKLNKVLIMTILINLVLVVMKVGAGLLSNSKGLIADGIHSGSDVITTIGVLVAMYMAKKPRDEKHPYGHEKIETVVTFLLAIVLLIVGFNTGVSSFWALINKEVVQVGAFAYIAAIASIILKEFQYQITIKIANDINSDALRADAWHHRSDALSSIAALMGLIGAYLGWMRLDSIMGIVVSLIVIKVGVEILIESFHGLIDVSINETELESIKKSIMSLGEIHHINDIRTRKHGSVVFVDVKICVDPYMEIHKGHDISDKIEEIIKGKIKHLEDVIVHLDPCLVENKQNVESKKVCRNDHCKML</sequence>
<dbReference type="RefSeq" id="WP_204402232.1">
    <property type="nucleotide sequence ID" value="NZ_JAFBEE010000010.1"/>
</dbReference>
<evidence type="ECO:0000259" key="8">
    <source>
        <dbReference type="Pfam" id="PF01545"/>
    </source>
</evidence>
<feature type="domain" description="Cation efflux protein cytoplasmic" evidence="9">
    <location>
        <begin position="217"/>
        <end position="293"/>
    </location>
</feature>
<keyword evidence="6 7" id="KW-0472">Membrane</keyword>
<comment type="subcellular location">
    <subcellularLocation>
        <location evidence="1">Membrane</location>
        <topology evidence="1">Multi-pass membrane protein</topology>
    </subcellularLocation>
</comment>
<dbReference type="EMBL" id="JAFBEE010000010">
    <property type="protein sequence ID" value="MBM7615257.1"/>
    <property type="molecule type" value="Genomic_DNA"/>
</dbReference>
<feature type="transmembrane region" description="Helical" evidence="7">
    <location>
        <begin position="163"/>
        <end position="180"/>
    </location>
</feature>
<evidence type="ECO:0000256" key="3">
    <source>
        <dbReference type="ARBA" id="ARBA00022448"/>
    </source>
</evidence>
<dbReference type="InterPro" id="IPR058533">
    <property type="entry name" value="Cation_efflux_TM"/>
</dbReference>
<dbReference type="InterPro" id="IPR002524">
    <property type="entry name" value="Cation_efflux"/>
</dbReference>
<dbReference type="Gene3D" id="3.30.70.1350">
    <property type="entry name" value="Cation efflux protein, cytoplasmic domain"/>
    <property type="match status" value="1"/>
</dbReference>
<feature type="transmembrane region" description="Helical" evidence="7">
    <location>
        <begin position="49"/>
        <end position="68"/>
    </location>
</feature>
<dbReference type="PANTHER" id="PTHR43840">
    <property type="entry name" value="MITOCHONDRIAL METAL TRANSPORTER 1-RELATED"/>
    <property type="match status" value="1"/>
</dbReference>
<evidence type="ECO:0000256" key="4">
    <source>
        <dbReference type="ARBA" id="ARBA00022692"/>
    </source>
</evidence>